<dbReference type="AlphaFoldDB" id="A0ABD5V6C8"/>
<dbReference type="InterPro" id="IPR036163">
    <property type="entry name" value="HMA_dom_sf"/>
</dbReference>
<dbReference type="Proteomes" id="UP001596312">
    <property type="component" value="Unassembled WGS sequence"/>
</dbReference>
<dbReference type="RefSeq" id="WP_340604984.1">
    <property type="nucleotide sequence ID" value="NZ_JBBMXV010000004.1"/>
</dbReference>
<name>A0ABD5V6C8_9EURY</name>
<evidence type="ECO:0000313" key="3">
    <source>
        <dbReference type="Proteomes" id="UP001596312"/>
    </source>
</evidence>
<dbReference type="InterPro" id="IPR006121">
    <property type="entry name" value="HMA_dom"/>
</dbReference>
<dbReference type="EMBL" id="JBHSXQ010000004">
    <property type="protein sequence ID" value="MFC6906416.1"/>
    <property type="molecule type" value="Genomic_DNA"/>
</dbReference>
<gene>
    <name evidence="2" type="ORF">ACFQGH_14565</name>
</gene>
<proteinExistence type="predicted"/>
<organism evidence="2 3">
    <name type="scientific">Halalkalicoccus tibetensis</name>
    <dbReference type="NCBI Taxonomy" id="175632"/>
    <lineage>
        <taxon>Archaea</taxon>
        <taxon>Methanobacteriati</taxon>
        <taxon>Methanobacteriota</taxon>
        <taxon>Stenosarchaea group</taxon>
        <taxon>Halobacteria</taxon>
        <taxon>Halobacteriales</taxon>
        <taxon>Halococcaceae</taxon>
        <taxon>Halalkalicoccus</taxon>
    </lineage>
</organism>
<dbReference type="SUPFAM" id="SSF55008">
    <property type="entry name" value="HMA, heavy metal-associated domain"/>
    <property type="match status" value="1"/>
</dbReference>
<comment type="caution">
    <text evidence="2">The sequence shown here is derived from an EMBL/GenBank/DDBJ whole genome shotgun (WGS) entry which is preliminary data.</text>
</comment>
<sequence length="65" mass="6691">MARTIRVDGMSCEGCESTVVDSLNELSNVEGASADHEAGTVSVEGEADDEELRAAVEGAGYEVAT</sequence>
<evidence type="ECO:0000313" key="2">
    <source>
        <dbReference type="EMBL" id="MFC6906416.1"/>
    </source>
</evidence>
<evidence type="ECO:0000259" key="1">
    <source>
        <dbReference type="PROSITE" id="PS50846"/>
    </source>
</evidence>
<dbReference type="CDD" id="cd00371">
    <property type="entry name" value="HMA"/>
    <property type="match status" value="1"/>
</dbReference>
<dbReference type="PROSITE" id="PS50846">
    <property type="entry name" value="HMA_2"/>
    <property type="match status" value="1"/>
</dbReference>
<accession>A0ABD5V6C8</accession>
<keyword evidence="3" id="KW-1185">Reference proteome</keyword>
<dbReference type="Pfam" id="PF00403">
    <property type="entry name" value="HMA"/>
    <property type="match status" value="1"/>
</dbReference>
<dbReference type="Gene3D" id="3.30.70.100">
    <property type="match status" value="1"/>
</dbReference>
<protein>
    <submittedName>
        <fullName evidence="2">Heavy-metal-associated domain-containing protein</fullName>
    </submittedName>
</protein>
<reference evidence="2 3" key="1">
    <citation type="journal article" date="2019" name="Int. J. Syst. Evol. Microbiol.">
        <title>The Global Catalogue of Microorganisms (GCM) 10K type strain sequencing project: providing services to taxonomists for standard genome sequencing and annotation.</title>
        <authorList>
            <consortium name="The Broad Institute Genomics Platform"/>
            <consortium name="The Broad Institute Genome Sequencing Center for Infectious Disease"/>
            <person name="Wu L."/>
            <person name="Ma J."/>
        </authorList>
    </citation>
    <scope>NUCLEOTIDE SEQUENCE [LARGE SCALE GENOMIC DNA]</scope>
    <source>
        <strain evidence="2 3">CGMCC 1.3240</strain>
    </source>
</reference>
<feature type="domain" description="HMA" evidence="1">
    <location>
        <begin position="1"/>
        <end position="64"/>
    </location>
</feature>